<dbReference type="EMBL" id="GBXM01094372">
    <property type="protein sequence ID" value="JAH14205.1"/>
    <property type="molecule type" value="Transcribed_RNA"/>
</dbReference>
<protein>
    <submittedName>
        <fullName evidence="1">Uncharacterized protein</fullName>
    </submittedName>
</protein>
<reference evidence="1" key="1">
    <citation type="submission" date="2014-11" db="EMBL/GenBank/DDBJ databases">
        <authorList>
            <person name="Amaro Gonzalez C."/>
        </authorList>
    </citation>
    <scope>NUCLEOTIDE SEQUENCE</scope>
</reference>
<evidence type="ECO:0000313" key="1">
    <source>
        <dbReference type="EMBL" id="JAH14205.1"/>
    </source>
</evidence>
<reference evidence="1" key="2">
    <citation type="journal article" date="2015" name="Fish Shellfish Immunol.">
        <title>Early steps in the European eel (Anguilla anguilla)-Vibrio vulnificus interaction in the gills: Role of the RtxA13 toxin.</title>
        <authorList>
            <person name="Callol A."/>
            <person name="Pajuelo D."/>
            <person name="Ebbesson L."/>
            <person name="Teles M."/>
            <person name="MacKenzie S."/>
            <person name="Amaro C."/>
        </authorList>
    </citation>
    <scope>NUCLEOTIDE SEQUENCE</scope>
</reference>
<sequence>MYSDRVTDGCVNIANGLKSWNCNDT</sequence>
<organism evidence="1">
    <name type="scientific">Anguilla anguilla</name>
    <name type="common">European freshwater eel</name>
    <name type="synonym">Muraena anguilla</name>
    <dbReference type="NCBI Taxonomy" id="7936"/>
    <lineage>
        <taxon>Eukaryota</taxon>
        <taxon>Metazoa</taxon>
        <taxon>Chordata</taxon>
        <taxon>Craniata</taxon>
        <taxon>Vertebrata</taxon>
        <taxon>Euteleostomi</taxon>
        <taxon>Actinopterygii</taxon>
        <taxon>Neopterygii</taxon>
        <taxon>Teleostei</taxon>
        <taxon>Anguilliformes</taxon>
        <taxon>Anguillidae</taxon>
        <taxon>Anguilla</taxon>
    </lineage>
</organism>
<accession>A0A0E9QCZ7</accession>
<name>A0A0E9QCZ7_ANGAN</name>
<proteinExistence type="predicted"/>
<dbReference type="AlphaFoldDB" id="A0A0E9QCZ7"/>